<keyword evidence="13" id="KW-1185">Reference proteome</keyword>
<comment type="similarity">
    <text evidence="2 10">Belongs to the cation transport ATPase (P-type) (TC 3.A.3) family. Type IB subfamily.</text>
</comment>
<dbReference type="Gene3D" id="3.40.1110.10">
    <property type="entry name" value="Calcium-transporting ATPase, cytoplasmic domain N"/>
    <property type="match status" value="1"/>
</dbReference>
<evidence type="ECO:0000256" key="1">
    <source>
        <dbReference type="ARBA" id="ARBA00004141"/>
    </source>
</evidence>
<dbReference type="InterPro" id="IPR018303">
    <property type="entry name" value="ATPase_P-typ_P_site"/>
</dbReference>
<dbReference type="NCBIfam" id="TIGR01525">
    <property type="entry name" value="ATPase-IB_hvy"/>
    <property type="match status" value="1"/>
</dbReference>
<comment type="caution">
    <text evidence="12">The sequence shown here is derived from an EMBL/GenBank/DDBJ whole genome shotgun (WGS) entry which is preliminary data.</text>
</comment>
<evidence type="ECO:0000256" key="4">
    <source>
        <dbReference type="ARBA" id="ARBA00022723"/>
    </source>
</evidence>
<dbReference type="SUPFAM" id="SSF81660">
    <property type="entry name" value="Metal cation-transporting ATPase, ATP-binding domain N"/>
    <property type="match status" value="1"/>
</dbReference>
<dbReference type="Gene3D" id="2.70.150.10">
    <property type="entry name" value="Calcium-transporting ATPase, cytoplasmic transduction domain A"/>
    <property type="match status" value="1"/>
</dbReference>
<dbReference type="PRINTS" id="PR00119">
    <property type="entry name" value="CATATPASE"/>
</dbReference>
<dbReference type="CDD" id="cd00371">
    <property type="entry name" value="HMA"/>
    <property type="match status" value="1"/>
</dbReference>
<dbReference type="Proteomes" id="UP001498421">
    <property type="component" value="Unassembled WGS sequence"/>
</dbReference>
<dbReference type="NCBIfam" id="TIGR01494">
    <property type="entry name" value="ATPase_P-type"/>
    <property type="match status" value="2"/>
</dbReference>
<dbReference type="PROSITE" id="PS00154">
    <property type="entry name" value="ATPASE_E1_E2"/>
    <property type="match status" value="1"/>
</dbReference>
<evidence type="ECO:0000256" key="9">
    <source>
        <dbReference type="ARBA" id="ARBA00023136"/>
    </source>
</evidence>
<feature type="transmembrane region" description="Helical" evidence="10">
    <location>
        <begin position="700"/>
        <end position="724"/>
    </location>
</feature>
<feature type="transmembrane region" description="Helical" evidence="10">
    <location>
        <begin position="471"/>
        <end position="492"/>
    </location>
</feature>
<dbReference type="InterPro" id="IPR059000">
    <property type="entry name" value="ATPase_P-type_domA"/>
</dbReference>
<dbReference type="SUPFAM" id="SSF55008">
    <property type="entry name" value="HMA, heavy metal-associated domain"/>
    <property type="match status" value="2"/>
</dbReference>
<keyword evidence="3 10" id="KW-0812">Transmembrane</keyword>
<dbReference type="InterPro" id="IPR006121">
    <property type="entry name" value="HMA_dom"/>
</dbReference>
<evidence type="ECO:0000313" key="12">
    <source>
        <dbReference type="EMBL" id="KAK7422295.1"/>
    </source>
</evidence>
<feature type="transmembrane region" description="Helical" evidence="10">
    <location>
        <begin position="417"/>
        <end position="438"/>
    </location>
</feature>
<protein>
    <recommendedName>
        <fullName evidence="11">HMA domain-containing protein</fullName>
    </recommendedName>
</protein>
<keyword evidence="7" id="KW-1278">Translocase</keyword>
<dbReference type="SFLD" id="SFLDS00003">
    <property type="entry name" value="Haloacid_Dehalogenase"/>
    <property type="match status" value="1"/>
</dbReference>
<comment type="subcellular location">
    <subcellularLocation>
        <location evidence="1">Membrane</location>
        <topology evidence="1">Multi-pass membrane protein</topology>
    </subcellularLocation>
</comment>
<evidence type="ECO:0000256" key="6">
    <source>
        <dbReference type="ARBA" id="ARBA00022840"/>
    </source>
</evidence>
<feature type="transmembrane region" description="Helical" evidence="10">
    <location>
        <begin position="1047"/>
        <end position="1069"/>
    </location>
</feature>
<feature type="domain" description="HMA" evidence="11">
    <location>
        <begin position="7"/>
        <end position="76"/>
    </location>
</feature>
<dbReference type="InterPro" id="IPR044492">
    <property type="entry name" value="P_typ_ATPase_HD_dom"/>
</dbReference>
<keyword evidence="4 10" id="KW-0479">Metal-binding</keyword>
<dbReference type="InterPro" id="IPR008250">
    <property type="entry name" value="ATPase_P-typ_transduc_dom_A_sf"/>
</dbReference>
<accession>A0ABR1HM58</accession>
<feature type="transmembrane region" description="Helical" evidence="10">
    <location>
        <begin position="1081"/>
        <end position="1101"/>
    </location>
</feature>
<proteinExistence type="inferred from homology"/>
<dbReference type="PANTHER" id="PTHR43520">
    <property type="entry name" value="ATP7, ISOFORM B"/>
    <property type="match status" value="1"/>
</dbReference>
<dbReference type="PROSITE" id="PS50846">
    <property type="entry name" value="HMA_2"/>
    <property type="match status" value="2"/>
</dbReference>
<evidence type="ECO:0000313" key="13">
    <source>
        <dbReference type="Proteomes" id="UP001498421"/>
    </source>
</evidence>
<dbReference type="InterPro" id="IPR027256">
    <property type="entry name" value="P-typ_ATPase_IB"/>
</dbReference>
<dbReference type="PANTHER" id="PTHR43520:SF32">
    <property type="entry name" value="COPPER RESISTANCE P-TYPE ATPASE (EUROFUNG)"/>
    <property type="match status" value="1"/>
</dbReference>
<dbReference type="SFLD" id="SFLDF00027">
    <property type="entry name" value="p-type_atpase"/>
    <property type="match status" value="1"/>
</dbReference>
<dbReference type="Pfam" id="PF00122">
    <property type="entry name" value="E1-E2_ATPase"/>
    <property type="match status" value="1"/>
</dbReference>
<keyword evidence="9 10" id="KW-0472">Membrane</keyword>
<keyword evidence="5 10" id="KW-0547">Nucleotide-binding</keyword>
<reference evidence="12 13" key="1">
    <citation type="journal article" date="2025" name="Microbiol. Resour. Announc.">
        <title>Draft genome sequences for Neonectria magnoliae and Neonectria punicea, canker pathogens of Liriodendron tulipifera and Acer saccharum in West Virginia.</title>
        <authorList>
            <person name="Petronek H.M."/>
            <person name="Kasson M.T."/>
            <person name="Metheny A.M."/>
            <person name="Stauder C.M."/>
            <person name="Lovett B."/>
            <person name="Lynch S.C."/>
            <person name="Garnas J.R."/>
            <person name="Kasson L.R."/>
            <person name="Stajich J.E."/>
        </authorList>
    </citation>
    <scope>NUCLEOTIDE SEQUENCE [LARGE SCALE GENOMIC DNA]</scope>
    <source>
        <strain evidence="12 13">NRRL 64651</strain>
    </source>
</reference>
<dbReference type="InterPro" id="IPR036412">
    <property type="entry name" value="HAD-like_sf"/>
</dbReference>
<dbReference type="InterPro" id="IPR001757">
    <property type="entry name" value="P_typ_ATPase"/>
</dbReference>
<evidence type="ECO:0000256" key="10">
    <source>
        <dbReference type="RuleBase" id="RU362081"/>
    </source>
</evidence>
<name>A0ABR1HM58_9HYPO</name>
<dbReference type="Gene3D" id="3.30.70.100">
    <property type="match status" value="2"/>
</dbReference>
<dbReference type="SUPFAM" id="SSF81653">
    <property type="entry name" value="Calcium ATPase, transduction domain A"/>
    <property type="match status" value="1"/>
</dbReference>
<feature type="domain" description="HMA" evidence="11">
    <location>
        <begin position="196"/>
        <end position="261"/>
    </location>
</feature>
<dbReference type="SFLD" id="SFLDG00002">
    <property type="entry name" value="C1.7:_P-type_atpase_like"/>
    <property type="match status" value="1"/>
</dbReference>
<dbReference type="SUPFAM" id="SSF56784">
    <property type="entry name" value="HAD-like"/>
    <property type="match status" value="1"/>
</dbReference>
<keyword evidence="6 10" id="KW-0067">ATP-binding</keyword>
<evidence type="ECO:0000256" key="7">
    <source>
        <dbReference type="ARBA" id="ARBA00022967"/>
    </source>
</evidence>
<feature type="transmembrane region" description="Helical" evidence="10">
    <location>
        <begin position="373"/>
        <end position="397"/>
    </location>
</feature>
<dbReference type="Gene3D" id="3.40.50.1000">
    <property type="entry name" value="HAD superfamily/HAD-like"/>
    <property type="match status" value="1"/>
</dbReference>
<sequence>MALTSIVTTSYLLGNLHCPSCVALIRSLLHDTYGDDVLWVSPNLVTSVVTVEHKDNSVASVRGMEKTLQNVGFDICGVHTTAANTPTDLERGSQVELGESSRTMNQPGGHFNSWFRLLWRSQSPSIMESARAAHLENCEACRSEAAGHGDTLGKDSEKGQLTQFPTATSDASETKHLAPPLHQVVAESEPSTPSSWRVTLSIGGMTCAVCVNTITDELKKNPWISNVAVNLVMNSATVDYNDESRTQDIVDAIEDLGYDAAVDQVTSIDGQKELADGRDVEIKVDGIFCSRCPERISTTLKSLGSSRLEIIQEPSPQNPILKIRYTPQTPNFTIRHILRAIEAADTSLHTSISHPPTLEERSRAIRKKHQRSLLLREILTIIIAIPTFILGIVYMSLLPDSNHGKMYLMEPWTSGLSRLDIALFTLATPVYFLAADVFHIRAIKEIRTIWRSGSRIPVLQRFWRFGSMNMLISLGTSIAYISSVAQMIAAAVSNRKHHGSGAEFYFDSVVFLTLFLLAGRLIEGYSKSKTGDAVEMLGKLRPTTALLLDTDKTGAQVTTTISVDQLDAGDVIRVPHGASPPADGVVVFGETSFDESSLTGESRLVKKAPGDQVFAGTVNKASAITVRVTGTSGRSMLDQIVQVVREGQTRRAPIEQIADLLTTYFVPVITLIAIVTWVVWMVLGYTHVISDHEAESAGGWVAFAFQFAIAVFVVACPCGLALAAPTAIFVGGGIAANHGILAKGGGEAFEKASKIDCVVFDKTGTITEGGEPQVTDAVVFPDDEQASEEERHALLSVLKAVEENSSHPIANSIVALCGVDMRTAEVSGLEEIPGKGMKATYTGKANEAFDVLVGNEVLMRDASVSLSPRVSSLLETWKSEAKSLALVATKPSFSNDWTLAAALSISDPIRREASAVIKALISRGTQVWMLSGDNVTTARAVAQRVGIPSDNVLAEVLPADKAAQISSLQASLHARGSTTRRATVAMVGDGINDAPALATADVGIAIGSGSDVAISSAAFVLATSQLGAVVTLLDLSHAVFRRIRVNFVWAIVYNLLAVPVAAGCLYPVTTTSGRHVRLDPVWAALAMALSSISVVLSSLSLRTRVPGVGYRYTGVAEERSDDI</sequence>
<dbReference type="CDD" id="cd02094">
    <property type="entry name" value="P-type_ATPase_Cu-like"/>
    <property type="match status" value="1"/>
</dbReference>
<evidence type="ECO:0000256" key="8">
    <source>
        <dbReference type="ARBA" id="ARBA00022989"/>
    </source>
</evidence>
<feature type="transmembrane region" description="Helical" evidence="10">
    <location>
        <begin position="660"/>
        <end position="680"/>
    </location>
</feature>
<dbReference type="SUPFAM" id="SSF81665">
    <property type="entry name" value="Calcium ATPase, transmembrane domain M"/>
    <property type="match status" value="1"/>
</dbReference>
<dbReference type="PRINTS" id="PR00120">
    <property type="entry name" value="HATPASE"/>
</dbReference>
<gene>
    <name evidence="12" type="ORF">QQZ08_009602</name>
</gene>
<dbReference type="InterPro" id="IPR023298">
    <property type="entry name" value="ATPase_P-typ_TM_dom_sf"/>
</dbReference>
<evidence type="ECO:0000256" key="3">
    <source>
        <dbReference type="ARBA" id="ARBA00022692"/>
    </source>
</evidence>
<dbReference type="InterPro" id="IPR023214">
    <property type="entry name" value="HAD_sf"/>
</dbReference>
<feature type="transmembrane region" description="Helical" evidence="10">
    <location>
        <begin position="504"/>
        <end position="522"/>
    </location>
</feature>
<evidence type="ECO:0000256" key="5">
    <source>
        <dbReference type="ARBA" id="ARBA00022741"/>
    </source>
</evidence>
<evidence type="ECO:0000259" key="11">
    <source>
        <dbReference type="PROSITE" id="PS50846"/>
    </source>
</evidence>
<evidence type="ECO:0000256" key="2">
    <source>
        <dbReference type="ARBA" id="ARBA00006024"/>
    </source>
</evidence>
<organism evidence="12 13">
    <name type="scientific">Neonectria magnoliae</name>
    <dbReference type="NCBI Taxonomy" id="2732573"/>
    <lineage>
        <taxon>Eukaryota</taxon>
        <taxon>Fungi</taxon>
        <taxon>Dikarya</taxon>
        <taxon>Ascomycota</taxon>
        <taxon>Pezizomycotina</taxon>
        <taxon>Sordariomycetes</taxon>
        <taxon>Hypocreomycetidae</taxon>
        <taxon>Hypocreales</taxon>
        <taxon>Nectriaceae</taxon>
        <taxon>Neonectria</taxon>
    </lineage>
</organism>
<dbReference type="Pfam" id="PF00702">
    <property type="entry name" value="Hydrolase"/>
    <property type="match status" value="1"/>
</dbReference>
<dbReference type="Pfam" id="PF00403">
    <property type="entry name" value="HMA"/>
    <property type="match status" value="1"/>
</dbReference>
<dbReference type="EMBL" id="JAZAVK010000111">
    <property type="protein sequence ID" value="KAK7422295.1"/>
    <property type="molecule type" value="Genomic_DNA"/>
</dbReference>
<keyword evidence="8 10" id="KW-1133">Transmembrane helix</keyword>
<dbReference type="InterPro" id="IPR023299">
    <property type="entry name" value="ATPase_P-typ_cyto_dom_N"/>
</dbReference>
<dbReference type="InterPro" id="IPR036163">
    <property type="entry name" value="HMA_dom_sf"/>
</dbReference>